<dbReference type="EMBL" id="CP036273">
    <property type="protein sequence ID" value="QDU22091.1"/>
    <property type="molecule type" value="Genomic_DNA"/>
</dbReference>
<dbReference type="OrthoDB" id="284178at2"/>
<protein>
    <submittedName>
        <fullName evidence="2">Uncharacterized protein</fullName>
    </submittedName>
</protein>
<evidence type="ECO:0000256" key="1">
    <source>
        <dbReference type="SAM" id="MobiDB-lite"/>
    </source>
</evidence>
<organism evidence="2 3">
    <name type="scientific">Urbifossiella limnaea</name>
    <dbReference type="NCBI Taxonomy" id="2528023"/>
    <lineage>
        <taxon>Bacteria</taxon>
        <taxon>Pseudomonadati</taxon>
        <taxon>Planctomycetota</taxon>
        <taxon>Planctomycetia</taxon>
        <taxon>Gemmatales</taxon>
        <taxon>Gemmataceae</taxon>
        <taxon>Urbifossiella</taxon>
    </lineage>
</organism>
<dbReference type="RefSeq" id="WP_145241531.1">
    <property type="nucleotide sequence ID" value="NZ_CP036273.1"/>
</dbReference>
<gene>
    <name evidence="2" type="ORF">ETAA1_40660</name>
</gene>
<dbReference type="Proteomes" id="UP000319576">
    <property type="component" value="Chromosome"/>
</dbReference>
<evidence type="ECO:0000313" key="2">
    <source>
        <dbReference type="EMBL" id="QDU22091.1"/>
    </source>
</evidence>
<sequence length="89" mass="9971">MAKKKSRRKAEPTVGGILGVGLDNTDGHKRVTKTEEMVLVGGSEETHERMQETAIRFSEELEKRGKPLPQTSVREAIDLLREAIERTGR</sequence>
<name>A0A517XX54_9BACT</name>
<feature type="region of interest" description="Disordered" evidence="1">
    <location>
        <begin position="1"/>
        <end position="27"/>
    </location>
</feature>
<evidence type="ECO:0000313" key="3">
    <source>
        <dbReference type="Proteomes" id="UP000319576"/>
    </source>
</evidence>
<proteinExistence type="predicted"/>
<keyword evidence="3" id="KW-1185">Reference proteome</keyword>
<accession>A0A517XX54</accession>
<reference evidence="2 3" key="1">
    <citation type="submission" date="2019-02" db="EMBL/GenBank/DDBJ databases">
        <title>Deep-cultivation of Planctomycetes and their phenomic and genomic characterization uncovers novel biology.</title>
        <authorList>
            <person name="Wiegand S."/>
            <person name="Jogler M."/>
            <person name="Boedeker C."/>
            <person name="Pinto D."/>
            <person name="Vollmers J."/>
            <person name="Rivas-Marin E."/>
            <person name="Kohn T."/>
            <person name="Peeters S.H."/>
            <person name="Heuer A."/>
            <person name="Rast P."/>
            <person name="Oberbeckmann S."/>
            <person name="Bunk B."/>
            <person name="Jeske O."/>
            <person name="Meyerdierks A."/>
            <person name="Storesund J.E."/>
            <person name="Kallscheuer N."/>
            <person name="Luecker S."/>
            <person name="Lage O.M."/>
            <person name="Pohl T."/>
            <person name="Merkel B.J."/>
            <person name="Hornburger P."/>
            <person name="Mueller R.-W."/>
            <person name="Bruemmer F."/>
            <person name="Labrenz M."/>
            <person name="Spormann A.M."/>
            <person name="Op den Camp H."/>
            <person name="Overmann J."/>
            <person name="Amann R."/>
            <person name="Jetten M.S.M."/>
            <person name="Mascher T."/>
            <person name="Medema M.H."/>
            <person name="Devos D.P."/>
            <person name="Kaster A.-K."/>
            <person name="Ovreas L."/>
            <person name="Rohde M."/>
            <person name="Galperin M.Y."/>
            <person name="Jogler C."/>
        </authorList>
    </citation>
    <scope>NUCLEOTIDE SEQUENCE [LARGE SCALE GENOMIC DNA]</scope>
    <source>
        <strain evidence="2 3">ETA_A1</strain>
    </source>
</reference>
<dbReference type="KEGG" id="uli:ETAA1_40660"/>
<dbReference type="AlphaFoldDB" id="A0A517XX54"/>